<name>A0A8E5HUR3_USTVR</name>
<dbReference type="OrthoDB" id="5378679at2759"/>
<proteinExistence type="predicted"/>
<dbReference type="KEGG" id="uvi:66066916"/>
<feature type="compositionally biased region" description="Low complexity" evidence="1">
    <location>
        <begin position="49"/>
        <end position="58"/>
    </location>
</feature>
<dbReference type="InterPro" id="IPR012340">
    <property type="entry name" value="NA-bd_OB-fold"/>
</dbReference>
<sequence>MPKVALLVGPPPAAAVTEAACSVASFGPPFRQLLGVACAAPAAAASPSGRPAWRSLPLRPAPPPPHTGPGLSASCRDASLLAGASDDLLTQFCEQSLATAGSSPDRTTTSLASSSSSSSSASASYAASGHEDAADAPARAPRHLSDLEDVPSAARLVALQPQTVTLNLIVGVLAVASARAVTSRWGRPLALVEVLVGDDTAAAAFPVTFWVSGDDGHVDGHGGDSHVGRLRRQDVVLLDNVALRVFRGKVHGQSLPRGLTRLRLLWRADGSGFYSSRGLRAGGGGNPQRDKARAVKDWLVATVASDRGEAGEKSSWDRPPADTPS</sequence>
<reference evidence="2" key="1">
    <citation type="submission" date="2020-03" db="EMBL/GenBank/DDBJ databases">
        <title>A mixture of massive structural variations and highly conserved coding sequences in Ustilaginoidea virens genome.</title>
        <authorList>
            <person name="Zhang K."/>
            <person name="Zhao Z."/>
            <person name="Zhang Z."/>
            <person name="Li Y."/>
            <person name="Hsiang T."/>
            <person name="Sun W."/>
        </authorList>
    </citation>
    <scope>NUCLEOTIDE SEQUENCE</scope>
    <source>
        <strain evidence="2">UV-8b</strain>
    </source>
</reference>
<evidence type="ECO:0000313" key="3">
    <source>
        <dbReference type="Proteomes" id="UP000027002"/>
    </source>
</evidence>
<accession>A0A8E5HUR3</accession>
<dbReference type="GeneID" id="66066916"/>
<feature type="region of interest" description="Disordered" evidence="1">
    <location>
        <begin position="99"/>
        <end position="140"/>
    </location>
</feature>
<feature type="region of interest" description="Disordered" evidence="1">
    <location>
        <begin position="49"/>
        <end position="74"/>
    </location>
</feature>
<keyword evidence="3" id="KW-1185">Reference proteome</keyword>
<evidence type="ECO:0000256" key="1">
    <source>
        <dbReference type="SAM" id="MobiDB-lite"/>
    </source>
</evidence>
<dbReference type="EMBL" id="CP072757">
    <property type="protein sequence ID" value="QUC21898.1"/>
    <property type="molecule type" value="Genomic_DNA"/>
</dbReference>
<feature type="region of interest" description="Disordered" evidence="1">
    <location>
        <begin position="305"/>
        <end position="325"/>
    </location>
</feature>
<dbReference type="Gene3D" id="2.40.50.140">
    <property type="entry name" value="Nucleic acid-binding proteins"/>
    <property type="match status" value="1"/>
</dbReference>
<organism evidence="2 3">
    <name type="scientific">Ustilaginoidea virens</name>
    <name type="common">Rice false smut fungus</name>
    <name type="synonym">Villosiclava virens</name>
    <dbReference type="NCBI Taxonomy" id="1159556"/>
    <lineage>
        <taxon>Eukaryota</taxon>
        <taxon>Fungi</taxon>
        <taxon>Dikarya</taxon>
        <taxon>Ascomycota</taxon>
        <taxon>Pezizomycotina</taxon>
        <taxon>Sordariomycetes</taxon>
        <taxon>Hypocreomycetidae</taxon>
        <taxon>Hypocreales</taxon>
        <taxon>Clavicipitaceae</taxon>
        <taxon>Ustilaginoidea</taxon>
    </lineage>
</organism>
<dbReference type="AlphaFoldDB" id="A0A8E5HUR3"/>
<feature type="compositionally biased region" description="Basic and acidic residues" evidence="1">
    <location>
        <begin position="306"/>
        <end position="325"/>
    </location>
</feature>
<dbReference type="Proteomes" id="UP000027002">
    <property type="component" value="Chromosome 5"/>
</dbReference>
<protein>
    <submittedName>
        <fullName evidence="2">Uncharacterized protein</fullName>
    </submittedName>
</protein>
<gene>
    <name evidence="2" type="ORF">UV8b_06139</name>
</gene>
<feature type="compositionally biased region" description="Low complexity" evidence="1">
    <location>
        <begin position="110"/>
        <end position="128"/>
    </location>
</feature>
<dbReference type="RefSeq" id="XP_042999571.1">
    <property type="nucleotide sequence ID" value="XM_043143636.1"/>
</dbReference>
<feature type="compositionally biased region" description="Polar residues" evidence="1">
    <location>
        <begin position="99"/>
        <end position="109"/>
    </location>
</feature>
<evidence type="ECO:0000313" key="2">
    <source>
        <dbReference type="EMBL" id="QUC21898.1"/>
    </source>
</evidence>